<dbReference type="PROSITE" id="PS50048">
    <property type="entry name" value="ZN2_CY6_FUNGAL_2"/>
    <property type="match status" value="1"/>
</dbReference>
<evidence type="ECO:0000256" key="3">
    <source>
        <dbReference type="ARBA" id="ARBA00023015"/>
    </source>
</evidence>
<dbReference type="GO" id="GO:0003677">
    <property type="term" value="F:DNA binding"/>
    <property type="evidence" value="ECO:0007669"/>
    <property type="project" value="UniProtKB-KW"/>
</dbReference>
<dbReference type="Proteomes" id="UP000654922">
    <property type="component" value="Unassembled WGS sequence"/>
</dbReference>
<name>A0A8H6V0L5_9EURO</name>
<dbReference type="InterPro" id="IPR036864">
    <property type="entry name" value="Zn2-C6_fun-type_DNA-bd_sf"/>
</dbReference>
<dbReference type="GO" id="GO:0008270">
    <property type="term" value="F:zinc ion binding"/>
    <property type="evidence" value="ECO:0007669"/>
    <property type="project" value="InterPro"/>
</dbReference>
<dbReference type="GO" id="GO:0006351">
    <property type="term" value="P:DNA-templated transcription"/>
    <property type="evidence" value="ECO:0007669"/>
    <property type="project" value="InterPro"/>
</dbReference>
<accession>A0A8H6V0L5</accession>
<dbReference type="Gene3D" id="4.10.240.10">
    <property type="entry name" value="Zn(2)-C6 fungal-type DNA-binding domain"/>
    <property type="match status" value="1"/>
</dbReference>
<evidence type="ECO:0000259" key="8">
    <source>
        <dbReference type="PROSITE" id="PS50048"/>
    </source>
</evidence>
<keyword evidence="2" id="KW-0479">Metal-binding</keyword>
<feature type="domain" description="Zn(2)-C6 fungal-type" evidence="8">
    <location>
        <begin position="13"/>
        <end position="44"/>
    </location>
</feature>
<dbReference type="OrthoDB" id="1747771at2759"/>
<evidence type="ECO:0000256" key="7">
    <source>
        <dbReference type="SAM" id="MobiDB-lite"/>
    </source>
</evidence>
<dbReference type="SUPFAM" id="SSF57701">
    <property type="entry name" value="Zn2/Cys6 DNA-binding domain"/>
    <property type="match status" value="1"/>
</dbReference>
<evidence type="ECO:0000256" key="4">
    <source>
        <dbReference type="ARBA" id="ARBA00023125"/>
    </source>
</evidence>
<keyword evidence="6" id="KW-0539">Nucleus</keyword>
<comment type="subcellular location">
    <subcellularLocation>
        <location evidence="1">Nucleus</location>
    </subcellularLocation>
</comment>
<sequence>MAEIRTSQRVPLRCMECAQRRIKCDKKIPCGRCIANRRAHLCVREVVRVRGKPTVATPMEDANASLVRQNSRLQERVAELELALTLSLRDRAGARPFRVGNGSPNKDRPTPTAGHRATTFEEVGAILDEWNLGLLKQEDSGNPRSEKDLHFLVDTLRSVPDKSTSTRIVEFSLQILGWIHCALRADQFLTEHEAFQNALMAGTLEVLQDHKWMAIYFSVLAVGIFFMSDEDTSSLNLPLVEPSPYPFSVSYHWYCAAFLQLEYSDAMGIPQLHVVQVAAILTLCHSHFGQRYRDINLSSLAHNTARALQMHRLGSESSYPKSLERIPEWADETGRELGRRLWWTLVICDWLAGPRFPASISADSFDCILSVGRFDYNVILGGTPLSDGVVVFSPLLHHIELANLSQVLHEYIQTSNESPAALCEFFSKLDELEQGFVSKADRLSASFSAGVNLGQQTPVWLAGQRSHYLCTINFIRLILCRVLLQQSVSQLPAWAEIRASGMRAAMAIVYLHNVPPTYQLLWVFGSSTIAAGVFLCLDLLTSTQERTETQIQEQRAAVEVCIVALQKYSYKTTICKEGSKTLRRLLDLEMAQHDRPVDQEGLTRLIKSMARLSEQGSQEPTVNDPGHSSWPPLMVEQTSGLMGAEVPSLRTLASSPVPGMVSGYDQPDLYWLMDSIVFPEY</sequence>
<organism evidence="9 10">
    <name type="scientific">Aspergillus felis</name>
    <dbReference type="NCBI Taxonomy" id="1287682"/>
    <lineage>
        <taxon>Eukaryota</taxon>
        <taxon>Fungi</taxon>
        <taxon>Dikarya</taxon>
        <taxon>Ascomycota</taxon>
        <taxon>Pezizomycotina</taxon>
        <taxon>Eurotiomycetes</taxon>
        <taxon>Eurotiomycetidae</taxon>
        <taxon>Eurotiales</taxon>
        <taxon>Aspergillaceae</taxon>
        <taxon>Aspergillus</taxon>
        <taxon>Aspergillus subgen. Fumigati</taxon>
    </lineage>
</organism>
<evidence type="ECO:0000256" key="6">
    <source>
        <dbReference type="ARBA" id="ARBA00023242"/>
    </source>
</evidence>
<evidence type="ECO:0000313" key="10">
    <source>
        <dbReference type="Proteomes" id="UP000654922"/>
    </source>
</evidence>
<comment type="caution">
    <text evidence="9">The sequence shown here is derived from an EMBL/GenBank/DDBJ whole genome shotgun (WGS) entry which is preliminary data.</text>
</comment>
<dbReference type="CDD" id="cd12148">
    <property type="entry name" value="fungal_TF_MHR"/>
    <property type="match status" value="1"/>
</dbReference>
<reference evidence="9" key="1">
    <citation type="submission" date="2020-06" db="EMBL/GenBank/DDBJ databases">
        <title>Draft genome sequences of strains closely related to Aspergillus parafelis and Aspergillus hiratsukae.</title>
        <authorList>
            <person name="Dos Santos R.A.C."/>
            <person name="Rivero-Menendez O."/>
            <person name="Steenwyk J.L."/>
            <person name="Mead M.E."/>
            <person name="Goldman G.H."/>
            <person name="Alastruey-Izquierdo A."/>
            <person name="Rokas A."/>
        </authorList>
    </citation>
    <scope>NUCLEOTIDE SEQUENCE</scope>
    <source>
        <strain evidence="9">CNM-CM5623</strain>
    </source>
</reference>
<dbReference type="PANTHER" id="PTHR31001:SF76">
    <property type="entry name" value="ZN(2)-C6 FUNGAL-TYPE DOMAIN-CONTAINING PROTEIN"/>
    <property type="match status" value="1"/>
</dbReference>
<evidence type="ECO:0000256" key="5">
    <source>
        <dbReference type="ARBA" id="ARBA00023163"/>
    </source>
</evidence>
<dbReference type="CDD" id="cd00067">
    <property type="entry name" value="GAL4"/>
    <property type="match status" value="1"/>
</dbReference>
<dbReference type="InterPro" id="IPR001138">
    <property type="entry name" value="Zn2Cys6_DnaBD"/>
</dbReference>
<dbReference type="GO" id="GO:0000981">
    <property type="term" value="F:DNA-binding transcription factor activity, RNA polymerase II-specific"/>
    <property type="evidence" value="ECO:0007669"/>
    <property type="project" value="InterPro"/>
</dbReference>
<dbReference type="InterPro" id="IPR007219">
    <property type="entry name" value="XnlR_reg_dom"/>
</dbReference>
<dbReference type="InterPro" id="IPR050613">
    <property type="entry name" value="Sec_Metabolite_Reg"/>
</dbReference>
<dbReference type="PANTHER" id="PTHR31001">
    <property type="entry name" value="UNCHARACTERIZED TRANSCRIPTIONAL REGULATORY PROTEIN"/>
    <property type="match status" value="1"/>
</dbReference>
<dbReference type="AlphaFoldDB" id="A0A8H6V0L5"/>
<protein>
    <recommendedName>
        <fullName evidence="8">Zn(2)-C6 fungal-type domain-containing protein</fullName>
    </recommendedName>
</protein>
<keyword evidence="3" id="KW-0805">Transcription regulation</keyword>
<evidence type="ECO:0000256" key="2">
    <source>
        <dbReference type="ARBA" id="ARBA00022723"/>
    </source>
</evidence>
<gene>
    <name evidence="9" type="ORF">CNMCM5623_005890</name>
</gene>
<proteinExistence type="predicted"/>
<evidence type="ECO:0000256" key="1">
    <source>
        <dbReference type="ARBA" id="ARBA00004123"/>
    </source>
</evidence>
<dbReference type="Pfam" id="PF04082">
    <property type="entry name" value="Fungal_trans"/>
    <property type="match status" value="1"/>
</dbReference>
<keyword evidence="5" id="KW-0804">Transcription</keyword>
<feature type="region of interest" description="Disordered" evidence="7">
    <location>
        <begin position="95"/>
        <end position="115"/>
    </location>
</feature>
<evidence type="ECO:0000313" key="9">
    <source>
        <dbReference type="EMBL" id="KAF7173652.1"/>
    </source>
</evidence>
<dbReference type="EMBL" id="JACBAE010001062">
    <property type="protein sequence ID" value="KAF7173652.1"/>
    <property type="molecule type" value="Genomic_DNA"/>
</dbReference>
<dbReference type="SMART" id="SM00066">
    <property type="entry name" value="GAL4"/>
    <property type="match status" value="1"/>
</dbReference>
<keyword evidence="4" id="KW-0238">DNA-binding</keyword>
<dbReference type="GO" id="GO:0005634">
    <property type="term" value="C:nucleus"/>
    <property type="evidence" value="ECO:0007669"/>
    <property type="project" value="UniProtKB-SubCell"/>
</dbReference>